<feature type="chain" id="PRO_5017352290" evidence="1">
    <location>
        <begin position="30"/>
        <end position="255"/>
    </location>
</feature>
<evidence type="ECO:0000313" key="3">
    <source>
        <dbReference type="Proteomes" id="UP000266258"/>
    </source>
</evidence>
<comment type="caution">
    <text evidence="2">The sequence shown here is derived from an EMBL/GenBank/DDBJ whole genome shotgun (WGS) entry which is preliminary data.</text>
</comment>
<dbReference type="OrthoDB" id="9833256at2"/>
<dbReference type="AlphaFoldDB" id="A0A3A1Y1Z9"/>
<feature type="signal peptide" evidence="1">
    <location>
        <begin position="1"/>
        <end position="29"/>
    </location>
</feature>
<dbReference type="EMBL" id="NRJH01000060">
    <property type="protein sequence ID" value="RIY31585.1"/>
    <property type="molecule type" value="Genomic_DNA"/>
</dbReference>
<evidence type="ECO:0000313" key="2">
    <source>
        <dbReference type="EMBL" id="RIY31585.1"/>
    </source>
</evidence>
<reference evidence="2 3" key="1">
    <citation type="submission" date="2017-08" db="EMBL/GenBank/DDBJ databases">
        <title>Reclassification of Bisgaard taxon 37 and 44.</title>
        <authorList>
            <person name="Christensen H."/>
        </authorList>
    </citation>
    <scope>NUCLEOTIDE SEQUENCE [LARGE SCALE GENOMIC DNA]</scope>
    <source>
        <strain evidence="2 3">B96_4</strain>
    </source>
</reference>
<keyword evidence="3" id="KW-1185">Reference proteome</keyword>
<keyword evidence="1" id="KW-0732">Signal</keyword>
<dbReference type="RefSeq" id="WP_119497646.1">
    <property type="nucleotide sequence ID" value="NZ_NRJH01000060.1"/>
</dbReference>
<protein>
    <submittedName>
        <fullName evidence="2">Uncharacterized protein</fullName>
    </submittedName>
</protein>
<accession>A0A3A1Y1Z9</accession>
<dbReference type="Proteomes" id="UP000266258">
    <property type="component" value="Unassembled WGS sequence"/>
</dbReference>
<proteinExistence type="predicted"/>
<gene>
    <name evidence="2" type="ORF">CJP74_06935</name>
</gene>
<organism evidence="2 3">
    <name type="scientific">Psittacicella melopsittaci</name>
    <dbReference type="NCBI Taxonomy" id="2028576"/>
    <lineage>
        <taxon>Bacteria</taxon>
        <taxon>Pseudomonadati</taxon>
        <taxon>Pseudomonadota</taxon>
        <taxon>Gammaproteobacteria</taxon>
        <taxon>Pasteurellales</taxon>
        <taxon>Psittacicellaceae</taxon>
        <taxon>Psittacicella</taxon>
    </lineage>
</organism>
<evidence type="ECO:0000256" key="1">
    <source>
        <dbReference type="SAM" id="SignalP"/>
    </source>
</evidence>
<name>A0A3A1Y1Z9_9GAMM</name>
<sequence length="255" mass="28443">MSSYTFITPLVKALSLVFIFGGTSAMSLAATTGSMEEQAEDRVAKYFATHQVLLKKAQGAINTFLASIANLTNLSYDSYYTQLSTALIPVLPYQIKDGIYSIPNSDIVYQFATKCSHLAAFNYNRPEPQTKGKWEAICSTFVPVALAFVDQDRFISDLTNANFAQLEYKRIRFTLHPNEVYAYNYIAQIVNPVVVAARIEAKDITPKFNFKYSLRPAVTSNEAQQAINILNLFQYTLGLNTKIIDSNDSATYTGK</sequence>